<dbReference type="InterPro" id="IPR011009">
    <property type="entry name" value="Kinase-like_dom_sf"/>
</dbReference>
<accession>A0A098G7A0</accession>
<evidence type="ECO:0000313" key="1">
    <source>
        <dbReference type="EMBL" id="CEG57849.1"/>
    </source>
</evidence>
<dbReference type="STRING" id="1212491.LFA_2476"/>
<dbReference type="KEGG" id="lfa:LFA_2476"/>
<proteinExistence type="predicted"/>
<dbReference type="HOGENOM" id="CLU_071279_0_0_6"/>
<keyword evidence="2" id="KW-1185">Reference proteome</keyword>
<dbReference type="AlphaFoldDB" id="A0A098G7A0"/>
<protein>
    <submittedName>
        <fullName evidence="1">Uncharacterized protein</fullName>
    </submittedName>
</protein>
<gene>
    <name evidence="1" type="ORF">LFA_2476</name>
</gene>
<dbReference type="RefSeq" id="WP_045096271.1">
    <property type="nucleotide sequence ID" value="NZ_LN614827.1"/>
</dbReference>
<dbReference type="Proteomes" id="UP000032430">
    <property type="component" value="Chromosome I"/>
</dbReference>
<dbReference type="OrthoDB" id="6255775at2"/>
<dbReference type="SUPFAM" id="SSF56112">
    <property type="entry name" value="Protein kinase-like (PK-like)"/>
    <property type="match status" value="1"/>
</dbReference>
<sequence>MTTEPVPGNDHQNKEIIQWGCKYLSSHRYTLKSNQPEIVQETPWSYVVRFATSDGYIYLKHTPEQLALEATIIKTLHAQFHASVPKVIAHNAELNCFLMEDAGKSLRGMLKQKFDEALLCKAIDQFTSLQISVADRVDVFLDIGVPDWRLDKFPDLYNELISQKDLLIDDGLSEIEISQLEALGPKISHLCKKLSDYSIKQTIVQPDFNDNNTLIDDISQDITIIDLGEIAISHPFFSLLNCLLQIKKHHALTDKDDTYLRIKDCCLKNYLNSESKKHLLDAFSTAGILFFIYGALSSNRLISACDKAKFTSSFQRHGKPSNPLKEFIAACNAEDQG</sequence>
<name>A0A098G7A0_9GAMM</name>
<dbReference type="EMBL" id="LN614827">
    <property type="protein sequence ID" value="CEG57849.1"/>
    <property type="molecule type" value="Genomic_DNA"/>
</dbReference>
<organism evidence="1 2">
    <name type="scientific">Legionella fallonii LLAP-10</name>
    <dbReference type="NCBI Taxonomy" id="1212491"/>
    <lineage>
        <taxon>Bacteria</taxon>
        <taxon>Pseudomonadati</taxon>
        <taxon>Pseudomonadota</taxon>
        <taxon>Gammaproteobacteria</taxon>
        <taxon>Legionellales</taxon>
        <taxon>Legionellaceae</taxon>
        <taxon>Legionella</taxon>
    </lineage>
</organism>
<evidence type="ECO:0000313" key="2">
    <source>
        <dbReference type="Proteomes" id="UP000032430"/>
    </source>
</evidence>
<reference evidence="2" key="1">
    <citation type="submission" date="2014-09" db="EMBL/GenBank/DDBJ databases">
        <authorList>
            <person name="Gomez-Valero L."/>
        </authorList>
    </citation>
    <scope>NUCLEOTIDE SEQUENCE [LARGE SCALE GENOMIC DNA]</scope>
    <source>
        <strain evidence="2">ATCC700992</strain>
    </source>
</reference>